<proteinExistence type="inferred from homology"/>
<evidence type="ECO:0000259" key="4">
    <source>
        <dbReference type="Pfam" id="PF03976"/>
    </source>
</evidence>
<dbReference type="STRING" id="1324350.AOY20_12365"/>
<dbReference type="AlphaFoldDB" id="A0A0N9VFX9"/>
<dbReference type="RefSeq" id="WP_054582148.1">
    <property type="nucleotide sequence ID" value="NZ_CP012808.1"/>
</dbReference>
<dbReference type="PANTHER" id="PTHR34383:SF3">
    <property type="entry name" value="POLYPHOSPHATE:AMP PHOSPHOTRANSFERASE"/>
    <property type="match status" value="1"/>
</dbReference>
<dbReference type="Pfam" id="PF03976">
    <property type="entry name" value="PPK2"/>
    <property type="match status" value="1"/>
</dbReference>
<dbReference type="Proteomes" id="UP000064939">
    <property type="component" value="Chromosome"/>
</dbReference>
<evidence type="ECO:0000256" key="3">
    <source>
        <dbReference type="ARBA" id="ARBA00022777"/>
    </source>
</evidence>
<dbReference type="PANTHER" id="PTHR34383">
    <property type="entry name" value="POLYPHOSPHATE:AMP PHOSPHOTRANSFERASE-RELATED"/>
    <property type="match status" value="1"/>
</dbReference>
<dbReference type="InterPro" id="IPR016898">
    <property type="entry name" value="Polyphosphate_phosphotransfera"/>
</dbReference>
<evidence type="ECO:0000256" key="1">
    <source>
        <dbReference type="ARBA" id="ARBA00009924"/>
    </source>
</evidence>
<accession>A0A0N9VFX9</accession>
<dbReference type="InterPro" id="IPR022488">
    <property type="entry name" value="PPK2-related"/>
</dbReference>
<dbReference type="SUPFAM" id="SSF52540">
    <property type="entry name" value="P-loop containing nucleoside triphosphate hydrolases"/>
    <property type="match status" value="1"/>
</dbReference>
<feature type="domain" description="Polyphosphate kinase-2-related" evidence="4">
    <location>
        <begin position="30"/>
        <end position="254"/>
    </location>
</feature>
<reference evidence="5 6" key="1">
    <citation type="journal article" date="2015" name="Int. J. Syst. Evol. Microbiol.">
        <title>Acinetobacter equi sp. nov. isolated from horse faeces.</title>
        <authorList>
            <person name="Poppel M.T."/>
            <person name="Skiebe E."/>
            <person name="Laue M."/>
            <person name="Bergmann H."/>
            <person name="Ebersberger I."/>
            <person name="Garn T."/>
            <person name="Fruth A."/>
            <person name="Baumgardt S."/>
            <person name="Busse H.J."/>
            <person name="Wilharm G."/>
        </authorList>
    </citation>
    <scope>NUCLEOTIDE SEQUENCE [LARGE SCALE GENOMIC DNA]</scope>
    <source>
        <strain evidence="5 6">114</strain>
    </source>
</reference>
<dbReference type="PIRSF" id="PIRSF028756">
    <property type="entry name" value="PPK2_prd"/>
    <property type="match status" value="1"/>
</dbReference>
<name>A0A0N9VFX9_9GAMM</name>
<dbReference type="GO" id="GO:0008976">
    <property type="term" value="F:polyphosphate kinase activity"/>
    <property type="evidence" value="ECO:0007669"/>
    <property type="project" value="InterPro"/>
</dbReference>
<keyword evidence="6" id="KW-1185">Reference proteome</keyword>
<sequence>MNLYKKLVVEPGSKVKLKKVDASFHADYKDEEHAKETLAKHVAKIGELQRKLYGEKKHALLIVLQGIDAAGKDGTCWHVMNAMNPQGTYVHGFKQPTSEEKAHDFLWRIHPHTPGLGDVSIFNRSHYEDVLVQRVHNIVPKKVWSQRYEHINNFEKLLKTNNVTILKFFLYISPEEQLARFKQRLDDPSRQWKISESDYTEREYWDQYISAYEDMLEKCSTKEAPWFVIPSNHKWFRNLAVSEIILKTLEDMKLKLPEPTVDLTEIQHKYHEIIEDQNKPSK</sequence>
<keyword evidence="2" id="KW-0808">Transferase</keyword>
<dbReference type="EMBL" id="CP012808">
    <property type="protein sequence ID" value="ALH96265.1"/>
    <property type="molecule type" value="Genomic_DNA"/>
</dbReference>
<dbReference type="GO" id="GO:0006797">
    <property type="term" value="P:polyphosphate metabolic process"/>
    <property type="evidence" value="ECO:0007669"/>
    <property type="project" value="InterPro"/>
</dbReference>
<keyword evidence="3 5" id="KW-0418">Kinase</keyword>
<dbReference type="InterPro" id="IPR022300">
    <property type="entry name" value="PPK2-rel_1"/>
</dbReference>
<evidence type="ECO:0000313" key="5">
    <source>
        <dbReference type="EMBL" id="ALH96265.1"/>
    </source>
</evidence>
<dbReference type="KEGG" id="aei:AOY20_12365"/>
<dbReference type="NCBIfam" id="TIGR03709">
    <property type="entry name" value="PPK2_rel_1"/>
    <property type="match status" value="1"/>
</dbReference>
<evidence type="ECO:0000313" key="6">
    <source>
        <dbReference type="Proteomes" id="UP000064939"/>
    </source>
</evidence>
<dbReference type="Gene3D" id="3.40.50.300">
    <property type="entry name" value="P-loop containing nucleotide triphosphate hydrolases"/>
    <property type="match status" value="1"/>
</dbReference>
<dbReference type="InterPro" id="IPR027417">
    <property type="entry name" value="P-loop_NTPase"/>
</dbReference>
<protein>
    <submittedName>
        <fullName evidence="5">Polyphosphate kinase 2</fullName>
    </submittedName>
</protein>
<organism evidence="5 6">
    <name type="scientific">Acinetobacter equi</name>
    <dbReference type="NCBI Taxonomy" id="1324350"/>
    <lineage>
        <taxon>Bacteria</taxon>
        <taxon>Pseudomonadati</taxon>
        <taxon>Pseudomonadota</taxon>
        <taxon>Gammaproteobacteria</taxon>
        <taxon>Moraxellales</taxon>
        <taxon>Moraxellaceae</taxon>
        <taxon>Acinetobacter</taxon>
    </lineage>
</organism>
<evidence type="ECO:0000256" key="2">
    <source>
        <dbReference type="ARBA" id="ARBA00022679"/>
    </source>
</evidence>
<gene>
    <name evidence="5" type="ORF">AOY20_12365</name>
</gene>
<comment type="similarity">
    <text evidence="1">Belongs to the polyphosphate kinase 2 (PPK2) family. Class I subfamily.</text>
</comment>
<dbReference type="OrthoDB" id="9775224at2"/>